<dbReference type="InterPro" id="IPR015797">
    <property type="entry name" value="NUDIX_hydrolase-like_dom_sf"/>
</dbReference>
<reference evidence="7" key="1">
    <citation type="submission" date="2018-12" db="EMBL/GenBank/DDBJ databases">
        <title>Novel natural products biosynthetic potential of the class Ktedonobacteria.</title>
        <authorList>
            <person name="Zheng Y."/>
            <person name="Saitou A."/>
            <person name="Wang C.M."/>
            <person name="Toyoda A."/>
            <person name="Minakuchi Y."/>
            <person name="Sekiguchi Y."/>
            <person name="Ueda K."/>
            <person name="Takano H."/>
            <person name="Sakai Y."/>
            <person name="Yokota A."/>
            <person name="Yabe S."/>
        </authorList>
    </citation>
    <scope>NUCLEOTIDE SEQUENCE</scope>
    <source>
        <strain evidence="7">COM3</strain>
    </source>
</reference>
<dbReference type="GO" id="GO:0016818">
    <property type="term" value="F:hydrolase activity, acting on acid anhydrides, in phosphorus-containing anhydrides"/>
    <property type="evidence" value="ECO:0007669"/>
    <property type="project" value="TreeGrafter"/>
</dbReference>
<dbReference type="Gene3D" id="3.90.79.10">
    <property type="entry name" value="Nucleoside Triphosphate Pyrophosphohydrolase"/>
    <property type="match status" value="1"/>
</dbReference>
<dbReference type="PROSITE" id="PS51462">
    <property type="entry name" value="NUDIX"/>
    <property type="match status" value="1"/>
</dbReference>
<feature type="domain" description="Nudix hydrolase" evidence="6">
    <location>
        <begin position="1"/>
        <end position="138"/>
    </location>
</feature>
<proteinExistence type="inferred from homology"/>
<organism evidence="7">
    <name type="scientific">Thermosporothrix sp. COM3</name>
    <dbReference type="NCBI Taxonomy" id="2490863"/>
    <lineage>
        <taxon>Bacteria</taxon>
        <taxon>Bacillati</taxon>
        <taxon>Chloroflexota</taxon>
        <taxon>Ktedonobacteria</taxon>
        <taxon>Ktedonobacterales</taxon>
        <taxon>Thermosporotrichaceae</taxon>
        <taxon>Thermosporothrix</taxon>
    </lineage>
</organism>
<dbReference type="EMBL" id="AP019376">
    <property type="protein sequence ID" value="BBH87804.1"/>
    <property type="molecule type" value="Genomic_DNA"/>
</dbReference>
<dbReference type="Pfam" id="PF00293">
    <property type="entry name" value="NUDIX"/>
    <property type="match status" value="1"/>
</dbReference>
<sequence>MLVLPYTLGFCLCGDRVLMLYRNKPPNQNRWNGLGGKIERGETPRCNIYREIMEEAEIDLHQAKVRFTGLVTWPCANDSASRSGMYVFLAWVAPDTLWHEDRVVVEGLLAWKPLQWLYDPHNTLIVENIPCFLPRMLVEAKPQEYFFPDKGSMECLPLPAPCISG</sequence>
<evidence type="ECO:0000259" key="6">
    <source>
        <dbReference type="PROSITE" id="PS51462"/>
    </source>
</evidence>
<dbReference type="SUPFAM" id="SSF55811">
    <property type="entry name" value="Nudix"/>
    <property type="match status" value="1"/>
</dbReference>
<evidence type="ECO:0000256" key="4">
    <source>
        <dbReference type="ARBA" id="ARBA00022801"/>
    </source>
</evidence>
<evidence type="ECO:0000256" key="1">
    <source>
        <dbReference type="ARBA" id="ARBA00001946"/>
    </source>
</evidence>
<name>A0A455SRJ9_9CHLR</name>
<dbReference type="GO" id="GO:0005737">
    <property type="term" value="C:cytoplasm"/>
    <property type="evidence" value="ECO:0007669"/>
    <property type="project" value="TreeGrafter"/>
</dbReference>
<evidence type="ECO:0000256" key="3">
    <source>
        <dbReference type="ARBA" id="ARBA00022723"/>
    </source>
</evidence>
<keyword evidence="5" id="KW-0460">Magnesium</keyword>
<dbReference type="PANTHER" id="PTHR43758">
    <property type="entry name" value="7,8-DIHYDRO-8-OXOGUANINE TRIPHOSPHATASE"/>
    <property type="match status" value="1"/>
</dbReference>
<accession>A0A455SRJ9</accession>
<dbReference type="GO" id="GO:0046872">
    <property type="term" value="F:metal ion binding"/>
    <property type="evidence" value="ECO:0007669"/>
    <property type="project" value="UniProtKB-KW"/>
</dbReference>
<dbReference type="CDD" id="cd18886">
    <property type="entry name" value="NUDIX_MutT_Nudt1"/>
    <property type="match status" value="1"/>
</dbReference>
<dbReference type="AlphaFoldDB" id="A0A455SRJ9"/>
<evidence type="ECO:0000313" key="7">
    <source>
        <dbReference type="EMBL" id="BBH87804.1"/>
    </source>
</evidence>
<keyword evidence="3" id="KW-0479">Metal-binding</keyword>
<dbReference type="InterPro" id="IPR000086">
    <property type="entry name" value="NUDIX_hydrolase_dom"/>
</dbReference>
<comment type="similarity">
    <text evidence="2">Belongs to the Nudix hydrolase family.</text>
</comment>
<keyword evidence="4" id="KW-0378">Hydrolase</keyword>
<evidence type="ECO:0000256" key="2">
    <source>
        <dbReference type="ARBA" id="ARBA00005582"/>
    </source>
</evidence>
<dbReference type="PANTHER" id="PTHR43758:SF2">
    <property type="entry name" value="OXIDIZED PURINE NUCLEOSIDE TRIPHOSPHATE HYDROLASE"/>
    <property type="match status" value="1"/>
</dbReference>
<evidence type="ECO:0000256" key="5">
    <source>
        <dbReference type="ARBA" id="ARBA00022842"/>
    </source>
</evidence>
<protein>
    <submittedName>
        <fullName evidence="7">7,8-dihydro-8-oxoguanine triphosphatase</fullName>
    </submittedName>
</protein>
<gene>
    <name evidence="7" type="ORF">KTC_25550</name>
</gene>
<comment type="cofactor">
    <cofactor evidence="1">
        <name>Mg(2+)</name>
        <dbReference type="ChEBI" id="CHEBI:18420"/>
    </cofactor>
</comment>